<reference evidence="2 3" key="1">
    <citation type="submission" date="2024-04" db="EMBL/GenBank/DDBJ databases">
        <title>Genome assembly C_amara_ONT_v2.</title>
        <authorList>
            <person name="Yant L."/>
            <person name="Moore C."/>
            <person name="Slenker M."/>
        </authorList>
    </citation>
    <scope>NUCLEOTIDE SEQUENCE [LARGE SCALE GENOMIC DNA]</scope>
    <source>
        <tissue evidence="2">Leaf</tissue>
    </source>
</reference>
<evidence type="ECO:0000259" key="1">
    <source>
        <dbReference type="Pfam" id="PF13966"/>
    </source>
</evidence>
<dbReference type="EMBL" id="JBANAX010000940">
    <property type="protein sequence ID" value="KAL1187774.1"/>
    <property type="molecule type" value="Genomic_DNA"/>
</dbReference>
<sequence>MLSWNAGVDPSCIFCQKPLESRSHLFFTCKYLAEVWSGLTQKLLPRKFSTNWKTVIKLLLDTSLGRDCLFLTRYTFQLTLHSLWKERNSRRHGDVATPSALLVRFLEKQVRNRISSIREQDDGRYDGYMAT</sequence>
<dbReference type="Proteomes" id="UP001558713">
    <property type="component" value="Unassembled WGS sequence"/>
</dbReference>
<keyword evidence="3" id="KW-1185">Reference proteome</keyword>
<feature type="domain" description="Reverse transcriptase zinc-binding" evidence="1">
    <location>
        <begin position="2"/>
        <end position="36"/>
    </location>
</feature>
<dbReference type="AlphaFoldDB" id="A0ABD0YZ96"/>
<evidence type="ECO:0000313" key="2">
    <source>
        <dbReference type="EMBL" id="KAL1187774.1"/>
    </source>
</evidence>
<organism evidence="2 3">
    <name type="scientific">Cardamine amara subsp. amara</name>
    <dbReference type="NCBI Taxonomy" id="228776"/>
    <lineage>
        <taxon>Eukaryota</taxon>
        <taxon>Viridiplantae</taxon>
        <taxon>Streptophyta</taxon>
        <taxon>Embryophyta</taxon>
        <taxon>Tracheophyta</taxon>
        <taxon>Spermatophyta</taxon>
        <taxon>Magnoliopsida</taxon>
        <taxon>eudicotyledons</taxon>
        <taxon>Gunneridae</taxon>
        <taxon>Pentapetalae</taxon>
        <taxon>rosids</taxon>
        <taxon>malvids</taxon>
        <taxon>Brassicales</taxon>
        <taxon>Brassicaceae</taxon>
        <taxon>Cardamineae</taxon>
        <taxon>Cardamine</taxon>
    </lineage>
</organism>
<name>A0ABD0YZ96_CARAN</name>
<gene>
    <name evidence="2" type="ORF">V5N11_005647</name>
</gene>
<comment type="caution">
    <text evidence="2">The sequence shown here is derived from an EMBL/GenBank/DDBJ whole genome shotgun (WGS) entry which is preliminary data.</text>
</comment>
<dbReference type="InterPro" id="IPR026960">
    <property type="entry name" value="RVT-Znf"/>
</dbReference>
<proteinExistence type="predicted"/>
<evidence type="ECO:0000313" key="3">
    <source>
        <dbReference type="Proteomes" id="UP001558713"/>
    </source>
</evidence>
<accession>A0ABD0YZ96</accession>
<protein>
    <recommendedName>
        <fullName evidence="1">Reverse transcriptase zinc-binding domain-containing protein</fullName>
    </recommendedName>
</protein>
<dbReference type="Pfam" id="PF13966">
    <property type="entry name" value="zf-RVT"/>
    <property type="match status" value="1"/>
</dbReference>